<name>A0A8T1WRY6_9STRA</name>
<organism evidence="2 3">
    <name type="scientific">Phytophthora boehmeriae</name>
    <dbReference type="NCBI Taxonomy" id="109152"/>
    <lineage>
        <taxon>Eukaryota</taxon>
        <taxon>Sar</taxon>
        <taxon>Stramenopiles</taxon>
        <taxon>Oomycota</taxon>
        <taxon>Peronosporomycetes</taxon>
        <taxon>Peronosporales</taxon>
        <taxon>Peronosporaceae</taxon>
        <taxon>Phytophthora</taxon>
    </lineage>
</organism>
<feature type="region of interest" description="Disordered" evidence="1">
    <location>
        <begin position="1356"/>
        <end position="1378"/>
    </location>
</feature>
<keyword evidence="3" id="KW-1185">Reference proteome</keyword>
<proteinExistence type="predicted"/>
<dbReference type="Proteomes" id="UP000693981">
    <property type="component" value="Unassembled WGS sequence"/>
</dbReference>
<feature type="compositionally biased region" description="Low complexity" evidence="1">
    <location>
        <begin position="1356"/>
        <end position="1375"/>
    </location>
</feature>
<accession>A0A8T1WRY6</accession>
<comment type="caution">
    <text evidence="2">The sequence shown here is derived from an EMBL/GenBank/DDBJ whole genome shotgun (WGS) entry which is preliminary data.</text>
</comment>
<protein>
    <submittedName>
        <fullName evidence="2">Uncharacterized protein</fullName>
    </submittedName>
</protein>
<gene>
    <name evidence="2" type="ORF">PHYBOEH_005042</name>
</gene>
<dbReference type="EMBL" id="JAGDFL010000266">
    <property type="protein sequence ID" value="KAG7394550.1"/>
    <property type="molecule type" value="Genomic_DNA"/>
</dbReference>
<evidence type="ECO:0000313" key="2">
    <source>
        <dbReference type="EMBL" id="KAG7394550.1"/>
    </source>
</evidence>
<dbReference type="OrthoDB" id="27490at2759"/>
<sequence length="1997" mass="222200">MQMEDSRQLYTLGEALDDDLLDSAVLLPENRLQDLTDEELAAFEHYSSLSRDERGIAYGEWFTKRILEMDTRYGQLASAYELSQLAIKCLSGWSAQETKTQFDEFFLHTERLYKCVYPLQLSACCLLPLNEWTSMSMQEQAMVVIGIDGKGVGRDVAAIVERLELVFVAQRGDRIYSLDNLFTWLAKEIISKPSLTNLSLSAALLYQSNPSLALKKRWIQSDARLIETALDVVYAVDVAEVLGAKAPSEDEDAYMQRHLTLVEQMWTIFQSLPVRKENDPPDVSQLQVAVDEMEDLMVTMDVLSRYGIVASPSGLKYKLLASAGVGADAGFGAGIGPRSLLEQMCEFALPGGFIDDEGSSDGNQWQEVLQDAVRLKEHAFGERLSQETILEVILKQLLNGGLAYADAAQDFVNHWIASDVEAVDHVLVELLMSIRAKLDSVSGYSEDTKANAVHEAALHCIGIARQLLSLPLWDEGDRAVSGSKRHYEEALALETDGAHACELLDLLTYGAVKLSPAKFRIAQSDEEEDGNARLDAVFQVFVSNPSNYKVSVRAREWLAQHGSGTESEAKTDKWDEPLAAVLHLAKLLRVDSRNLEIWMKGAYAALYCMDYDVAYDLTMQVIDGIPNELDSSMTSRGGGGGNDKLTLVHLISLVLDLVSASSFRSWSKKRKLCCALLSSPNASSFDLFAHQVTDLVVSWLEKIEAIQSLMTELGLSDDDLEQRRVAGSMQITSSVDVVLLNELKMVVDLLHEEKNDRQFLLRLLQRGLQLLQAMDNTDDNTKRRGTSELAAFLQQMAQLCVEEAVELTSASSEVATVCGDWQQYLELGFSYLVLWGELCLDDDSFETFYADKILPLAFSQQPGASSDEAVCKSEAVVRRFHHFFLLQVALATEHNGQDELEGIMDRRKHLETLSSDYEAVRQFIGPHNESQKGSLSKMSGADGSIQPTLVTSKQRYQVLLLLAQQCQERLATQKKSQELEQMSSFFNTELDLERFSQDVSYRNETIMMLATKKEHLQVSRQFANKYGVDEYACVLAYIKHVLLSPLDSSPMSRHEQLDQAFRSEQVDILEEALQRPFAFGDFLIGNGAAGEVSIYDSLDGTDHVGLLLVLRMVLECQKRVVQQTTESASPHEMSFFPLSKPSTDRITLLFMCLKKLKEISDSLTEVAEAADFKLIGAALTTAELLTPLAAPHTDPRASMMKREVAVEAVRPLLSGKTIKLVTKILRKLYRVTPSAMVMIYISDLLSGIWREHGATGTKTAALSADLAAYAYESCVPCLSVLSNEHLMLFHYLFLDGSSDKSLPELVAHLNIGEEFYGQSLSGLQNFGALLSAQKRVEVVADTLRQFQTKYKSWQTSGSRSNVSSASSTSSTSSVSWDPAQSKRKEQELRYLERKLSENVCFLLLSEIQQHGLLFNDAGTESTQSLKSVIAALKTWFAMDPMQQASNQEEILHKPILIEICQRVASVDLATFVMEIVMRAGGNIVASEDMEVAIVRSYETAVANLIDQCLGRREGEPKQAVSWLDRLAWTWATGANPATSSNTAGSGRIAELERYLRSGLSSYNSEQTNSRTIYQRTVTIVAQSPSLLLKEIATPRLEELQAQTTAASAKRVRDALVIQWKSQISLRETQQEWVEAALLSHVLATSYSTNETLTAKWDFGLRMKAVWSVLLTKHKLEKSSDCPRVLEVPTHDIFDQFNNLFEEVLVFVEARSSDRSPKALRFAEQATVALSNLLVCYDGACSVSEQPAAQSSVAWQDEQNWAVHARIQAQFKVSGVTKKPEYHPDGRNAACWSALLSRGHWGAHLLSWYTADAYAKLSCDANAIEAAVLAHWEANSIDVAVQLLLMCPFDALREKYVSRLLSDVRQLPQGSRVWATAMELVLLRFDVCVLLQHGLHSSLVAFLLHNTKSKESTLWTSSGDYVVCALVMQGEFAAAGRLTCALRHSHLLLWDVENARLLVANYLRALSTSTSMQSDAELGHLQHEVFSQAFHHFASAIM</sequence>
<reference evidence="2" key="1">
    <citation type="submission" date="2021-02" db="EMBL/GenBank/DDBJ databases">
        <authorList>
            <person name="Palmer J.M."/>
        </authorList>
    </citation>
    <scope>NUCLEOTIDE SEQUENCE</scope>
    <source>
        <strain evidence="2">SCRP23</strain>
    </source>
</reference>
<evidence type="ECO:0000256" key="1">
    <source>
        <dbReference type="SAM" id="MobiDB-lite"/>
    </source>
</evidence>
<evidence type="ECO:0000313" key="3">
    <source>
        <dbReference type="Proteomes" id="UP000693981"/>
    </source>
</evidence>